<dbReference type="Proteomes" id="UP000637578">
    <property type="component" value="Unassembled WGS sequence"/>
</dbReference>
<dbReference type="InterPro" id="IPR051052">
    <property type="entry name" value="Diverse_substrate_MTase"/>
</dbReference>
<comment type="caution">
    <text evidence="6">The sequence shown here is derived from an EMBL/GenBank/DDBJ whole genome shotgun (WGS) entry which is preliminary data.</text>
</comment>
<name>A0A8J3CAK5_9PSEU</name>
<dbReference type="SUPFAM" id="SSF53335">
    <property type="entry name" value="S-adenosyl-L-methionine-dependent methyltransferases"/>
    <property type="match status" value="1"/>
</dbReference>
<dbReference type="Pfam" id="PF08241">
    <property type="entry name" value="Methyltransf_11"/>
    <property type="match status" value="1"/>
</dbReference>
<gene>
    <name evidence="6" type="ORF">GCM10012275_14710</name>
</gene>
<feature type="compositionally biased region" description="Gly residues" evidence="4">
    <location>
        <begin position="1"/>
        <end position="14"/>
    </location>
</feature>
<protein>
    <submittedName>
        <fullName evidence="6">Type 11 methyltransferase</fullName>
    </submittedName>
</protein>
<organism evidence="6 7">
    <name type="scientific">Longimycelium tulufanense</name>
    <dbReference type="NCBI Taxonomy" id="907463"/>
    <lineage>
        <taxon>Bacteria</taxon>
        <taxon>Bacillati</taxon>
        <taxon>Actinomycetota</taxon>
        <taxon>Actinomycetes</taxon>
        <taxon>Pseudonocardiales</taxon>
        <taxon>Pseudonocardiaceae</taxon>
        <taxon>Longimycelium</taxon>
    </lineage>
</organism>
<dbReference type="InterPro" id="IPR029063">
    <property type="entry name" value="SAM-dependent_MTases_sf"/>
</dbReference>
<dbReference type="GO" id="GO:0008757">
    <property type="term" value="F:S-adenosylmethionine-dependent methyltransferase activity"/>
    <property type="evidence" value="ECO:0007669"/>
    <property type="project" value="InterPro"/>
</dbReference>
<keyword evidence="7" id="KW-1185">Reference proteome</keyword>
<reference evidence="6" key="2">
    <citation type="submission" date="2020-09" db="EMBL/GenBank/DDBJ databases">
        <authorList>
            <person name="Sun Q."/>
            <person name="Zhou Y."/>
        </authorList>
    </citation>
    <scope>NUCLEOTIDE SEQUENCE</scope>
    <source>
        <strain evidence="6">CGMCC 4.5737</strain>
    </source>
</reference>
<evidence type="ECO:0000313" key="7">
    <source>
        <dbReference type="Proteomes" id="UP000637578"/>
    </source>
</evidence>
<dbReference type="InterPro" id="IPR013216">
    <property type="entry name" value="Methyltransf_11"/>
</dbReference>
<dbReference type="GO" id="GO:0032259">
    <property type="term" value="P:methylation"/>
    <property type="evidence" value="ECO:0007669"/>
    <property type="project" value="UniProtKB-KW"/>
</dbReference>
<keyword evidence="2 6" id="KW-0489">Methyltransferase</keyword>
<evidence type="ECO:0000313" key="6">
    <source>
        <dbReference type="EMBL" id="GGM44721.1"/>
    </source>
</evidence>
<feature type="domain" description="Methyltransferase type 11" evidence="5">
    <location>
        <begin position="63"/>
        <end position="151"/>
    </location>
</feature>
<keyword evidence="3" id="KW-0808">Transferase</keyword>
<feature type="region of interest" description="Disordered" evidence="4">
    <location>
        <begin position="1"/>
        <end position="24"/>
    </location>
</feature>
<dbReference type="PANTHER" id="PTHR44942">
    <property type="entry name" value="METHYLTRANSF_11 DOMAIN-CONTAINING PROTEIN"/>
    <property type="match status" value="1"/>
</dbReference>
<evidence type="ECO:0000256" key="4">
    <source>
        <dbReference type="SAM" id="MobiDB-lite"/>
    </source>
</evidence>
<dbReference type="CDD" id="cd02440">
    <property type="entry name" value="AdoMet_MTases"/>
    <property type="match status" value="1"/>
</dbReference>
<proteinExistence type="inferred from homology"/>
<dbReference type="AlphaFoldDB" id="A0A8J3CAK5"/>
<dbReference type="PANTHER" id="PTHR44942:SF4">
    <property type="entry name" value="METHYLTRANSFERASE TYPE 11 DOMAIN-CONTAINING PROTEIN"/>
    <property type="match status" value="1"/>
</dbReference>
<accession>A0A8J3CAK5</accession>
<dbReference type="Gene3D" id="3.40.50.150">
    <property type="entry name" value="Vaccinia Virus protein VP39"/>
    <property type="match status" value="1"/>
</dbReference>
<evidence type="ECO:0000256" key="3">
    <source>
        <dbReference type="ARBA" id="ARBA00022679"/>
    </source>
</evidence>
<evidence type="ECO:0000259" key="5">
    <source>
        <dbReference type="Pfam" id="PF08241"/>
    </source>
</evidence>
<evidence type="ECO:0000256" key="1">
    <source>
        <dbReference type="ARBA" id="ARBA00008361"/>
    </source>
</evidence>
<dbReference type="EMBL" id="BMMK01000004">
    <property type="protein sequence ID" value="GGM44721.1"/>
    <property type="molecule type" value="Genomic_DNA"/>
</dbReference>
<reference evidence="6" key="1">
    <citation type="journal article" date="2014" name="Int. J. Syst. Evol. Microbiol.">
        <title>Complete genome sequence of Corynebacterium casei LMG S-19264T (=DSM 44701T), isolated from a smear-ripened cheese.</title>
        <authorList>
            <consortium name="US DOE Joint Genome Institute (JGI-PGF)"/>
            <person name="Walter F."/>
            <person name="Albersmeier A."/>
            <person name="Kalinowski J."/>
            <person name="Ruckert C."/>
        </authorList>
    </citation>
    <scope>NUCLEOTIDE SEQUENCE</scope>
    <source>
        <strain evidence="6">CGMCC 4.5737</strain>
    </source>
</reference>
<evidence type="ECO:0000256" key="2">
    <source>
        <dbReference type="ARBA" id="ARBA00022603"/>
    </source>
</evidence>
<comment type="similarity">
    <text evidence="1">Belongs to the methyltransferase superfamily.</text>
</comment>
<sequence>MAGASGGTSEGSGGTSEEELRARRSLSFGSRAAEYAEHRPDYPGAAVDWALEPVRDRRPLRVLDLAAGTGKLTASLVGRADEVTAVEPHPQMRAELGRRVSGVVALDGTAERIPLPDGSVDAVLVAQAFHWFDAQPALREIARVLAPGGVLTAIWNLEDDRVEWVAALSRIQEIGPSYEKHHTRGLPVHESFAPSETRDFPHSHHRTIDSLVRTVGTYSLALIRDPEDRATLFERIRSYLRSRPETAGGEFDFPLVTHAVRMVRR</sequence>